<dbReference type="PROSITE" id="PS50181">
    <property type="entry name" value="FBOX"/>
    <property type="match status" value="1"/>
</dbReference>
<dbReference type="Pfam" id="PF07734">
    <property type="entry name" value="FBA_1"/>
    <property type="match status" value="1"/>
</dbReference>
<dbReference type="AlphaFoldDB" id="A0AA88VH34"/>
<dbReference type="Gene3D" id="1.20.1280.50">
    <property type="match status" value="1"/>
</dbReference>
<dbReference type="EMBL" id="JAVXUP010001896">
    <property type="protein sequence ID" value="KAK3007194.1"/>
    <property type="molecule type" value="Genomic_DNA"/>
</dbReference>
<dbReference type="PANTHER" id="PTHR31672">
    <property type="entry name" value="BNACNNG10540D PROTEIN"/>
    <property type="match status" value="1"/>
</dbReference>
<evidence type="ECO:0000259" key="1">
    <source>
        <dbReference type="PROSITE" id="PS50181"/>
    </source>
</evidence>
<dbReference type="Proteomes" id="UP001188597">
    <property type="component" value="Unassembled WGS sequence"/>
</dbReference>
<name>A0AA88VH34_9ASTE</name>
<dbReference type="InterPro" id="IPR050796">
    <property type="entry name" value="SCF_F-box_component"/>
</dbReference>
<comment type="caution">
    <text evidence="2">The sequence shown here is derived from an EMBL/GenBank/DDBJ whole genome shotgun (WGS) entry which is preliminary data.</text>
</comment>
<dbReference type="SUPFAM" id="SSF81383">
    <property type="entry name" value="F-box domain"/>
    <property type="match status" value="1"/>
</dbReference>
<organism evidence="2 3">
    <name type="scientific">Escallonia herrerae</name>
    <dbReference type="NCBI Taxonomy" id="1293975"/>
    <lineage>
        <taxon>Eukaryota</taxon>
        <taxon>Viridiplantae</taxon>
        <taxon>Streptophyta</taxon>
        <taxon>Embryophyta</taxon>
        <taxon>Tracheophyta</taxon>
        <taxon>Spermatophyta</taxon>
        <taxon>Magnoliopsida</taxon>
        <taxon>eudicotyledons</taxon>
        <taxon>Gunneridae</taxon>
        <taxon>Pentapetalae</taxon>
        <taxon>asterids</taxon>
        <taxon>campanulids</taxon>
        <taxon>Escalloniales</taxon>
        <taxon>Escalloniaceae</taxon>
        <taxon>Escallonia</taxon>
    </lineage>
</organism>
<dbReference type="InterPro" id="IPR001810">
    <property type="entry name" value="F-box_dom"/>
</dbReference>
<dbReference type="NCBIfam" id="TIGR01640">
    <property type="entry name" value="F_box_assoc_1"/>
    <property type="match status" value="1"/>
</dbReference>
<reference evidence="2" key="1">
    <citation type="submission" date="2022-12" db="EMBL/GenBank/DDBJ databases">
        <title>Draft genome assemblies for two species of Escallonia (Escalloniales).</title>
        <authorList>
            <person name="Chanderbali A."/>
            <person name="Dervinis C."/>
            <person name="Anghel I."/>
            <person name="Soltis D."/>
            <person name="Soltis P."/>
            <person name="Zapata F."/>
        </authorList>
    </citation>
    <scope>NUCLEOTIDE SEQUENCE</scope>
    <source>
        <strain evidence="2">UCBG64.0493</strain>
        <tissue evidence="2">Leaf</tissue>
    </source>
</reference>
<protein>
    <recommendedName>
        <fullName evidence="1">F-box domain-containing protein</fullName>
    </recommendedName>
</protein>
<sequence length="362" mass="41577">MASGNLPEDVVTEILLMLPVKSLLRCKSICKSWYTLITKPSFTTAQLNCSAALQRNYCILLKRFLQESNKSVMSFLSDEISSDDHFLPTEITIPHSNEFLQMLGPCNGIVCLTDHRDIFLCNPSIRDFKVLPAPSFNYPQGLFSRTMGVGFGFDSHSRDYKVIRIAELHEDDEDWGYKFHSVNVEIYNLTTNSWREIDAIVPCVWFFPCSELLFNGHFHWWADDEDHGGESMLSFHISTEVFQQIRLPDVCAFPDGNERAFLVFNEAIALLLFNPSEQTCFDVWLMTEYGIADSWAKQFTIGPLIQVERPVFFCKHELLMEKANGQLVSYSLKTQRLKELQLYGAQKSLRAVAYSESLVWIK</sequence>
<dbReference type="InterPro" id="IPR017451">
    <property type="entry name" value="F-box-assoc_interact_dom"/>
</dbReference>
<dbReference type="Pfam" id="PF00646">
    <property type="entry name" value="F-box"/>
    <property type="match status" value="1"/>
</dbReference>
<dbReference type="SMART" id="SM00256">
    <property type="entry name" value="FBOX"/>
    <property type="match status" value="1"/>
</dbReference>
<dbReference type="CDD" id="cd22157">
    <property type="entry name" value="F-box_AtFBW1-like"/>
    <property type="match status" value="1"/>
</dbReference>
<evidence type="ECO:0000313" key="2">
    <source>
        <dbReference type="EMBL" id="KAK3007194.1"/>
    </source>
</evidence>
<accession>A0AA88VH34</accession>
<proteinExistence type="predicted"/>
<keyword evidence="3" id="KW-1185">Reference proteome</keyword>
<dbReference type="PANTHER" id="PTHR31672:SF13">
    <property type="entry name" value="F-BOX PROTEIN CPR30-LIKE"/>
    <property type="match status" value="1"/>
</dbReference>
<dbReference type="InterPro" id="IPR036047">
    <property type="entry name" value="F-box-like_dom_sf"/>
</dbReference>
<feature type="domain" description="F-box" evidence="1">
    <location>
        <begin position="1"/>
        <end position="47"/>
    </location>
</feature>
<evidence type="ECO:0000313" key="3">
    <source>
        <dbReference type="Proteomes" id="UP001188597"/>
    </source>
</evidence>
<dbReference type="InterPro" id="IPR006527">
    <property type="entry name" value="F-box-assoc_dom_typ1"/>
</dbReference>
<gene>
    <name evidence="2" type="ORF">RJ639_015490</name>
</gene>